<name>A0A9P9XD33_9PEZI</name>
<sequence length="99" mass="11110">MGLDWQRWVEWIGGSMFCNCGNCGIVQGVGTIQVRIPLLCRQFDVSPSWSLSRLSLWLSVCLCLFLIRRGMDGMGRNGDAVPFLLRLAVSRELSSSWLS</sequence>
<proteinExistence type="predicted"/>
<keyword evidence="3" id="KW-1185">Reference proteome</keyword>
<dbReference type="AlphaFoldDB" id="A0A9P9XD33"/>
<keyword evidence="1" id="KW-1133">Transmembrane helix</keyword>
<evidence type="ECO:0000313" key="2">
    <source>
        <dbReference type="EMBL" id="KAI3548402.1"/>
    </source>
</evidence>
<dbReference type="Proteomes" id="UP001056436">
    <property type="component" value="Unassembled WGS sequence"/>
</dbReference>
<feature type="transmembrane region" description="Helical" evidence="1">
    <location>
        <begin position="49"/>
        <end position="67"/>
    </location>
</feature>
<dbReference type="EMBL" id="SDAQ01000049">
    <property type="protein sequence ID" value="KAI3548402.1"/>
    <property type="molecule type" value="Genomic_DNA"/>
</dbReference>
<accession>A0A9P9XD33</accession>
<gene>
    <name evidence="2" type="ORF">CABS02_08236</name>
</gene>
<organism evidence="2 3">
    <name type="scientific">Colletotrichum abscissum</name>
    <dbReference type="NCBI Taxonomy" id="1671311"/>
    <lineage>
        <taxon>Eukaryota</taxon>
        <taxon>Fungi</taxon>
        <taxon>Dikarya</taxon>
        <taxon>Ascomycota</taxon>
        <taxon>Pezizomycotina</taxon>
        <taxon>Sordariomycetes</taxon>
        <taxon>Hypocreomycetidae</taxon>
        <taxon>Glomerellales</taxon>
        <taxon>Glomerellaceae</taxon>
        <taxon>Colletotrichum</taxon>
        <taxon>Colletotrichum acutatum species complex</taxon>
    </lineage>
</organism>
<dbReference type="OrthoDB" id="10434069at2759"/>
<evidence type="ECO:0000256" key="1">
    <source>
        <dbReference type="SAM" id="Phobius"/>
    </source>
</evidence>
<evidence type="ECO:0000313" key="3">
    <source>
        <dbReference type="Proteomes" id="UP001056436"/>
    </source>
</evidence>
<protein>
    <submittedName>
        <fullName evidence="2">Uncharacterized protein</fullName>
    </submittedName>
</protein>
<comment type="caution">
    <text evidence="2">The sequence shown here is derived from an EMBL/GenBank/DDBJ whole genome shotgun (WGS) entry which is preliminary data.</text>
</comment>
<reference evidence="2" key="1">
    <citation type="submission" date="2019-01" db="EMBL/GenBank/DDBJ databases">
        <title>Colletotrichum abscissum LGMF1257.</title>
        <authorList>
            <person name="Baroncelli R."/>
        </authorList>
    </citation>
    <scope>NUCLEOTIDE SEQUENCE</scope>
    <source>
        <strain evidence="2">Ca142</strain>
    </source>
</reference>
<keyword evidence="1" id="KW-0812">Transmembrane</keyword>
<keyword evidence="1" id="KW-0472">Membrane</keyword>